<accession>A0A414SSK7</accession>
<proteinExistence type="predicted"/>
<dbReference type="InterPro" id="IPR046098">
    <property type="entry name" value="DUF6034"/>
</dbReference>
<comment type="caution">
    <text evidence="1">The sequence shown here is derived from an EMBL/GenBank/DDBJ whole genome shotgun (WGS) entry which is preliminary data.</text>
</comment>
<keyword evidence="2" id="KW-1185">Reference proteome</keyword>
<dbReference type="EMBL" id="QRIC01000025">
    <property type="protein sequence ID" value="RHG24111.1"/>
    <property type="molecule type" value="Genomic_DNA"/>
</dbReference>
<evidence type="ECO:0000313" key="1">
    <source>
        <dbReference type="EMBL" id="RHG24111.1"/>
    </source>
</evidence>
<dbReference type="Proteomes" id="UP000284095">
    <property type="component" value="Unassembled WGS sequence"/>
</dbReference>
<sequence>MREEAYEEEKKLAAFMLLTAMLLNLTACVKTPEENIVTDKSKGLSEENIIPKEKDGKEKQLNIPEHWKETITRKDGFITVEADDDISIGNIYNTPVYAYKIRKMDRKLLENLCSYFAEGSSLYEDPGMTKEELIAEKEKMTAGIGNWGSYDANYMASMVGSVENLIKNADEKRTEPKEIKAELRIPLKNGMEWIGKSWCNATHKRTWNNWYFETDKNIGFTARVAKGRKVDPVIRAISYDNEIGSTTAFAYRQGTFIDERELNLEWELEHAFQYGNEEYLSYLSENMEHVTDENFTEKDAVKMAKSVLKELSITGMDVGDCVKAIGNTDSESWAGVGTDDTQVSSGYAVYFSVKAGDVVGYPLTLASKQYENLAETVYAPSFITEGIRMIVTKEGIQLFEWTDISKKTDVIAENTKLLTFDEIKEKLADHLLYAQIANLGGISPEGFANIYTVKNVQLRAANINAYNKPKRSWLVPVWVFDVEGKMQHKTGKEITTENIGPETVVLNAIDGGFIQVQRR</sequence>
<evidence type="ECO:0000313" key="2">
    <source>
        <dbReference type="Proteomes" id="UP000284095"/>
    </source>
</evidence>
<protein>
    <submittedName>
        <fullName evidence="1">Uncharacterized protein</fullName>
    </submittedName>
</protein>
<dbReference type="Pfam" id="PF19499">
    <property type="entry name" value="DUF6034"/>
    <property type="match status" value="1"/>
</dbReference>
<gene>
    <name evidence="1" type="ORF">DW265_10685</name>
</gene>
<name>A0A414SSK7_9FIRM</name>
<reference evidence="1 2" key="1">
    <citation type="submission" date="2018-08" db="EMBL/GenBank/DDBJ databases">
        <title>A genome reference for cultivated species of the human gut microbiota.</title>
        <authorList>
            <person name="Zou Y."/>
            <person name="Xue W."/>
            <person name="Luo G."/>
        </authorList>
    </citation>
    <scope>NUCLEOTIDE SEQUENCE [LARGE SCALE GENOMIC DNA]</scope>
    <source>
        <strain evidence="1 2">AM22-22</strain>
    </source>
</reference>
<dbReference type="AlphaFoldDB" id="A0A414SSK7"/>
<organism evidence="1 2">
    <name type="scientific">Dorea longicatena</name>
    <dbReference type="NCBI Taxonomy" id="88431"/>
    <lineage>
        <taxon>Bacteria</taxon>
        <taxon>Bacillati</taxon>
        <taxon>Bacillota</taxon>
        <taxon>Clostridia</taxon>
        <taxon>Lachnospirales</taxon>
        <taxon>Lachnospiraceae</taxon>
        <taxon>Dorea</taxon>
    </lineage>
</organism>